<dbReference type="GO" id="GO:0016020">
    <property type="term" value="C:membrane"/>
    <property type="evidence" value="ECO:0007669"/>
    <property type="project" value="GOC"/>
</dbReference>
<dbReference type="GO" id="GO:0005615">
    <property type="term" value="C:extracellular space"/>
    <property type="evidence" value="ECO:0007669"/>
    <property type="project" value="TreeGrafter"/>
</dbReference>
<name>A0A4Y7TIS8_COPMI</name>
<feature type="binding site" evidence="4">
    <location>
        <position position="405"/>
    </location>
    <ligand>
        <name>Zn(2+)</name>
        <dbReference type="ChEBI" id="CHEBI:29105"/>
        <label>2</label>
    </ligand>
</feature>
<feature type="binding site" evidence="4">
    <location>
        <position position="221"/>
    </location>
    <ligand>
        <name>Zn(2+)</name>
        <dbReference type="ChEBI" id="CHEBI:29105"/>
        <label>1</label>
    </ligand>
</feature>
<keyword evidence="6" id="KW-0732">Signal</keyword>
<feature type="disulfide bond" evidence="5">
    <location>
        <begin position="172"/>
        <end position="195"/>
    </location>
</feature>
<comment type="similarity">
    <text evidence="3">Belongs to the acid sphingomyelinase family.</text>
</comment>
<dbReference type="EMBL" id="QPFP01000010">
    <property type="protein sequence ID" value="TEB34083.1"/>
    <property type="molecule type" value="Genomic_DNA"/>
</dbReference>
<protein>
    <recommendedName>
        <fullName evidence="3">Sphingomyelin phosphodiesterase</fullName>
    </recommendedName>
</protein>
<feature type="binding site" evidence="4">
    <location>
        <position position="221"/>
    </location>
    <ligand>
        <name>Zn(2+)</name>
        <dbReference type="ChEBI" id="CHEBI:29105"/>
        <label>2</label>
    </ligand>
</feature>
<feature type="binding site" evidence="4">
    <location>
        <position position="371"/>
    </location>
    <ligand>
        <name>Zn(2+)</name>
        <dbReference type="ChEBI" id="CHEBI:29105"/>
        <label>2</label>
    </ligand>
</feature>
<reference evidence="8 9" key="1">
    <citation type="journal article" date="2019" name="Nat. Ecol. Evol.">
        <title>Megaphylogeny resolves global patterns of mushroom evolution.</title>
        <authorList>
            <person name="Varga T."/>
            <person name="Krizsan K."/>
            <person name="Foldi C."/>
            <person name="Dima B."/>
            <person name="Sanchez-Garcia M."/>
            <person name="Sanchez-Ramirez S."/>
            <person name="Szollosi G.J."/>
            <person name="Szarkandi J.G."/>
            <person name="Papp V."/>
            <person name="Albert L."/>
            <person name="Andreopoulos W."/>
            <person name="Angelini C."/>
            <person name="Antonin V."/>
            <person name="Barry K.W."/>
            <person name="Bougher N.L."/>
            <person name="Buchanan P."/>
            <person name="Buyck B."/>
            <person name="Bense V."/>
            <person name="Catcheside P."/>
            <person name="Chovatia M."/>
            <person name="Cooper J."/>
            <person name="Damon W."/>
            <person name="Desjardin D."/>
            <person name="Finy P."/>
            <person name="Geml J."/>
            <person name="Haridas S."/>
            <person name="Hughes K."/>
            <person name="Justo A."/>
            <person name="Karasinski D."/>
            <person name="Kautmanova I."/>
            <person name="Kiss B."/>
            <person name="Kocsube S."/>
            <person name="Kotiranta H."/>
            <person name="LaButti K.M."/>
            <person name="Lechner B.E."/>
            <person name="Liimatainen K."/>
            <person name="Lipzen A."/>
            <person name="Lukacs Z."/>
            <person name="Mihaltcheva S."/>
            <person name="Morgado L.N."/>
            <person name="Niskanen T."/>
            <person name="Noordeloos M.E."/>
            <person name="Ohm R.A."/>
            <person name="Ortiz-Santana B."/>
            <person name="Ovrebo C."/>
            <person name="Racz N."/>
            <person name="Riley R."/>
            <person name="Savchenko A."/>
            <person name="Shiryaev A."/>
            <person name="Soop K."/>
            <person name="Spirin V."/>
            <person name="Szebenyi C."/>
            <person name="Tomsovsky M."/>
            <person name="Tulloss R.E."/>
            <person name="Uehling J."/>
            <person name="Grigoriev I.V."/>
            <person name="Vagvolgyi C."/>
            <person name="Papp T."/>
            <person name="Martin F.M."/>
            <person name="Miettinen O."/>
            <person name="Hibbett D.S."/>
            <person name="Nagy L.G."/>
        </authorList>
    </citation>
    <scope>NUCLEOTIDE SEQUENCE [LARGE SCALE GENOMIC DNA]</scope>
    <source>
        <strain evidence="8 9">FP101781</strain>
    </source>
</reference>
<dbReference type="OrthoDB" id="282973at2759"/>
<accession>A0A4Y7TIS8</accession>
<dbReference type="GO" id="GO:0004767">
    <property type="term" value="F:sphingomyelin phosphodiesterase activity"/>
    <property type="evidence" value="ECO:0007669"/>
    <property type="project" value="UniProtKB-UniRule"/>
</dbReference>
<feature type="binding site" evidence="4">
    <location>
        <position position="151"/>
    </location>
    <ligand>
        <name>Zn(2+)</name>
        <dbReference type="ChEBI" id="CHEBI:29105"/>
        <label>1</label>
    </ligand>
</feature>
<feature type="binding site" evidence="4">
    <location>
        <position position="407"/>
    </location>
    <ligand>
        <name>Zn(2+)</name>
        <dbReference type="ChEBI" id="CHEBI:29105"/>
        <label>1</label>
    </ligand>
</feature>
<dbReference type="GO" id="GO:0046872">
    <property type="term" value="F:metal ion binding"/>
    <property type="evidence" value="ECO:0007669"/>
    <property type="project" value="UniProtKB-KW"/>
</dbReference>
<keyword evidence="1 3" id="KW-0378">Hydrolase</keyword>
<gene>
    <name evidence="8" type="ORF">FA13DRAFT_1626336</name>
</gene>
<keyword evidence="4" id="KW-0862">Zinc</keyword>
<comment type="function">
    <text evidence="3">Converts sphingomyelin to ceramide.</text>
</comment>
<comment type="cofactor">
    <cofactor evidence="4">
        <name>Zn(2+)</name>
        <dbReference type="ChEBI" id="CHEBI:29105"/>
    </cofactor>
    <text evidence="4">Binds 2 Zn(2+) ions per subunit.</text>
</comment>
<keyword evidence="3" id="KW-0326">Glycosidase</keyword>
<feature type="binding site" evidence="4">
    <location>
        <position position="260"/>
    </location>
    <ligand>
        <name>Zn(2+)</name>
        <dbReference type="ChEBI" id="CHEBI:29105"/>
        <label>2</label>
    </ligand>
</feature>
<feature type="domain" description="Calcineurin-like phosphoesterase" evidence="7">
    <location>
        <begin position="145"/>
        <end position="408"/>
    </location>
</feature>
<dbReference type="GO" id="GO:0006685">
    <property type="term" value="P:sphingomyelin catabolic process"/>
    <property type="evidence" value="ECO:0007669"/>
    <property type="project" value="UniProtKB-UniRule"/>
</dbReference>
<feature type="signal peptide" evidence="6">
    <location>
        <begin position="1"/>
        <end position="21"/>
    </location>
</feature>
<sequence length="639" mass="70467">MRTFQSLYLAVLLAVVSVANAALVDDILSAITGAATCAACHTFLVPLKVLAAFGDKPFTNTLKVICKALNVVDDDICDGAVALQAPAVAHDLRNINPLGQTATKLCDSLLGLCQQPPVNPYTVPFPKPAPTSYTKPEAGKKPPFQVVHFSDVHIDRKYAVGSEATCTKPMCCRTYADQVGLAITNPAKAMGMRNCDTPTTLVHNFLSSIGANNNFSIFTGDLVEGALWLVNQAEVTSDIKEFNSELATLPHVKVYPTLGNHEASPSNQFPRQQTKAYSAQWVFDTLSAGWEPLVGQPAAQQAKTKSGSYSVVVPGQNLRILSINTVYWYKANFWMYDDNNQFPDPNGILEFAVSQLQAAEDAGQRVWIIAHMPPNRYDTLYDQSHYFDQVINRYKHIISGQFYGHSHQDQFGIHYSDYNNRNVDTAVSNAWIAPSITPRTSNPGFKVYDVDPDTYEIMDAKVYRADLNDPNFQTSPNWALSYSARETYGSMLSEPWPATSPLDAKFWHRVTEVFDTNRAAFDIYQGFRKGPGSDVEPITCADDDCWKNTICQLRAMNAQYACLKSTPGLNVRRRDENTTDTISPVHSDSECAGPGIGQVFHVLPEKKDDVDWEAIRAEIDAIIKEAEAEAAAATDTSTD</sequence>
<keyword evidence="4" id="KW-0479">Metal-binding</keyword>
<dbReference type="InterPro" id="IPR029052">
    <property type="entry name" value="Metallo-depent_PP-like"/>
</dbReference>
<feature type="binding site" evidence="4">
    <location>
        <position position="153"/>
    </location>
    <ligand>
        <name>Zn(2+)</name>
        <dbReference type="ChEBI" id="CHEBI:29105"/>
        <label>1</label>
    </ligand>
</feature>
<evidence type="ECO:0000313" key="9">
    <source>
        <dbReference type="Proteomes" id="UP000298030"/>
    </source>
</evidence>
<comment type="caution">
    <text evidence="8">The sequence shown here is derived from an EMBL/GenBank/DDBJ whole genome shotgun (WGS) entry which is preliminary data.</text>
</comment>
<evidence type="ECO:0000313" key="8">
    <source>
        <dbReference type="EMBL" id="TEB34083.1"/>
    </source>
</evidence>
<dbReference type="PANTHER" id="PTHR10340:SF34">
    <property type="entry name" value="SPHINGOMYELIN PHOSPHODIESTERASE"/>
    <property type="match status" value="1"/>
</dbReference>
<feature type="disulfide bond" evidence="5">
    <location>
        <begin position="37"/>
        <end position="113"/>
    </location>
</feature>
<dbReference type="Pfam" id="PF00149">
    <property type="entry name" value="Metallophos"/>
    <property type="match status" value="1"/>
</dbReference>
<proteinExistence type="inferred from homology"/>
<evidence type="ECO:0000256" key="1">
    <source>
        <dbReference type="ARBA" id="ARBA00022801"/>
    </source>
</evidence>
<dbReference type="AlphaFoldDB" id="A0A4Y7TIS8"/>
<dbReference type="PANTHER" id="PTHR10340">
    <property type="entry name" value="SPHINGOMYELIN PHOSPHODIESTERASE"/>
    <property type="match status" value="1"/>
</dbReference>
<evidence type="ECO:0000256" key="4">
    <source>
        <dbReference type="PIRSR" id="PIRSR000948-1"/>
    </source>
</evidence>
<dbReference type="InterPro" id="IPR011160">
    <property type="entry name" value="Sphingomy_PDE"/>
</dbReference>
<evidence type="ECO:0000256" key="3">
    <source>
        <dbReference type="PIRNR" id="PIRNR000948"/>
    </source>
</evidence>
<dbReference type="Gene3D" id="3.60.21.10">
    <property type="match status" value="1"/>
</dbReference>
<dbReference type="SUPFAM" id="SSF56300">
    <property type="entry name" value="Metallo-dependent phosphatases"/>
    <property type="match status" value="1"/>
</dbReference>
<dbReference type="STRING" id="71717.A0A4Y7TIS8"/>
<dbReference type="InterPro" id="IPR041805">
    <property type="entry name" value="ASMase/PPN1_MPP"/>
</dbReference>
<evidence type="ECO:0000256" key="2">
    <source>
        <dbReference type="ARBA" id="ARBA00023180"/>
    </source>
</evidence>
<feature type="disulfide bond" evidence="5">
    <location>
        <begin position="66"/>
        <end position="77"/>
    </location>
</feature>
<evidence type="ECO:0000256" key="6">
    <source>
        <dbReference type="SAM" id="SignalP"/>
    </source>
</evidence>
<dbReference type="CDD" id="cd00842">
    <property type="entry name" value="MPP_ASMase"/>
    <property type="match status" value="1"/>
</dbReference>
<keyword evidence="5" id="KW-1015">Disulfide bond</keyword>
<keyword evidence="9" id="KW-1185">Reference proteome</keyword>
<evidence type="ECO:0000256" key="5">
    <source>
        <dbReference type="PIRSR" id="PIRSR000948-2"/>
    </source>
</evidence>
<dbReference type="InterPro" id="IPR004843">
    <property type="entry name" value="Calcineurin-like_PHP"/>
</dbReference>
<organism evidence="8 9">
    <name type="scientific">Coprinellus micaceus</name>
    <name type="common">Glistening ink-cap mushroom</name>
    <name type="synonym">Coprinus micaceus</name>
    <dbReference type="NCBI Taxonomy" id="71717"/>
    <lineage>
        <taxon>Eukaryota</taxon>
        <taxon>Fungi</taxon>
        <taxon>Dikarya</taxon>
        <taxon>Basidiomycota</taxon>
        <taxon>Agaricomycotina</taxon>
        <taxon>Agaricomycetes</taxon>
        <taxon>Agaricomycetidae</taxon>
        <taxon>Agaricales</taxon>
        <taxon>Agaricineae</taxon>
        <taxon>Psathyrellaceae</taxon>
        <taxon>Coprinellus</taxon>
    </lineage>
</organism>
<feature type="disulfide bond" evidence="5">
    <location>
        <begin position="166"/>
        <end position="171"/>
    </location>
</feature>
<dbReference type="GO" id="GO:0016798">
    <property type="term" value="F:hydrolase activity, acting on glycosyl bonds"/>
    <property type="evidence" value="ECO:0007669"/>
    <property type="project" value="UniProtKB-KW"/>
</dbReference>
<dbReference type="PIRSF" id="PIRSF000948">
    <property type="entry name" value="Sphingomy_PDE"/>
    <property type="match status" value="1"/>
</dbReference>
<dbReference type="Proteomes" id="UP000298030">
    <property type="component" value="Unassembled WGS sequence"/>
</dbReference>
<evidence type="ECO:0000259" key="7">
    <source>
        <dbReference type="Pfam" id="PF00149"/>
    </source>
</evidence>
<keyword evidence="2" id="KW-0325">Glycoprotein</keyword>
<feature type="chain" id="PRO_5021457589" description="Sphingomyelin phosphodiesterase" evidence="6">
    <location>
        <begin position="22"/>
        <end position="639"/>
    </location>
</feature>